<evidence type="ECO:0000313" key="3">
    <source>
        <dbReference type="EMBL" id="GGD00101.1"/>
    </source>
</evidence>
<dbReference type="InterPro" id="IPR038548">
    <property type="entry name" value="SporV_AA_N_sf"/>
</dbReference>
<gene>
    <name evidence="3" type="primary">spoVAA</name>
    <name evidence="3" type="ORF">GCM10011389_04240</name>
</gene>
<dbReference type="Gene3D" id="2.60.480.10">
    <property type="entry name" value="eubacterium ventriosum atcc domain"/>
    <property type="match status" value="1"/>
</dbReference>
<evidence type="ECO:0000256" key="1">
    <source>
        <dbReference type="SAM" id="Phobius"/>
    </source>
</evidence>
<dbReference type="EMBL" id="BMIN01000001">
    <property type="protein sequence ID" value="GGD00101.1"/>
    <property type="molecule type" value="Genomic_DNA"/>
</dbReference>
<keyword evidence="1" id="KW-0812">Transmembrane</keyword>
<dbReference type="InterPro" id="IPR021997">
    <property type="entry name" value="SporV_AA"/>
</dbReference>
<keyword evidence="1" id="KW-0472">Membrane</keyword>
<keyword evidence="1" id="KW-1133">Transmembrane helix</keyword>
<keyword evidence="4" id="KW-1185">Reference proteome</keyword>
<dbReference type="RefSeq" id="WP_188650421.1">
    <property type="nucleotide sequence ID" value="NZ_BMIN01000001.1"/>
</dbReference>
<dbReference type="Pfam" id="PF12164">
    <property type="entry name" value="SporV_AA"/>
    <property type="match status" value="1"/>
</dbReference>
<name>A0ABQ1PNP9_9BACI</name>
<feature type="transmembrane region" description="Helical" evidence="1">
    <location>
        <begin position="95"/>
        <end position="115"/>
    </location>
</feature>
<organism evidence="3 4">
    <name type="scientific">Pontibacillus salipaludis</name>
    <dbReference type="NCBI Taxonomy" id="1697394"/>
    <lineage>
        <taxon>Bacteria</taxon>
        <taxon>Bacillati</taxon>
        <taxon>Bacillota</taxon>
        <taxon>Bacilli</taxon>
        <taxon>Bacillales</taxon>
        <taxon>Bacillaceae</taxon>
        <taxon>Pontibacillus</taxon>
    </lineage>
</organism>
<proteinExistence type="predicted"/>
<protein>
    <submittedName>
        <fullName evidence="3">Stage V sporulation protein AA</fullName>
    </submittedName>
</protein>
<reference evidence="4" key="1">
    <citation type="journal article" date="2019" name="Int. J. Syst. Evol. Microbiol.">
        <title>The Global Catalogue of Microorganisms (GCM) 10K type strain sequencing project: providing services to taxonomists for standard genome sequencing and annotation.</title>
        <authorList>
            <consortium name="The Broad Institute Genomics Platform"/>
            <consortium name="The Broad Institute Genome Sequencing Center for Infectious Disease"/>
            <person name="Wu L."/>
            <person name="Ma J."/>
        </authorList>
    </citation>
    <scope>NUCLEOTIDE SEQUENCE [LARGE SCALE GENOMIC DNA]</scope>
    <source>
        <strain evidence="4">CGMCC 1.15353</strain>
    </source>
</reference>
<dbReference type="Proteomes" id="UP000642571">
    <property type="component" value="Unassembled WGS sequence"/>
</dbReference>
<evidence type="ECO:0000259" key="2">
    <source>
        <dbReference type="Pfam" id="PF12164"/>
    </source>
</evidence>
<accession>A0ABQ1PNP9</accession>
<feature type="transmembrane region" description="Helical" evidence="1">
    <location>
        <begin position="143"/>
        <end position="165"/>
    </location>
</feature>
<comment type="caution">
    <text evidence="3">The sequence shown here is derived from an EMBL/GenBank/DDBJ whole genome shotgun (WGS) entry which is preliminary data.</text>
</comment>
<feature type="domain" description="Stage V sporulation protein AA" evidence="2">
    <location>
        <begin position="3"/>
        <end position="88"/>
    </location>
</feature>
<evidence type="ECO:0000313" key="4">
    <source>
        <dbReference type="Proteomes" id="UP000642571"/>
    </source>
</evidence>
<sequence length="209" mass="24587">MSEVVYIRMRQKINGYPHQVIYLSDIALISASKRLTEKLNRVVIHTVSKQDKNIVIIDVFRVIYELSQTFKDAEFQPMGPNQTIVMIPSKRKKPAFLYVILIWLLLFIGAGMAIMNFHFDVSMEEVHQHLHFLLTGDQLKHPLWLQIPYSVGLGVGMILFFNHLFKKRINEEPSPLEIEMHKYQQDLDQYVSYHENQINQDYKNHDSTD</sequence>